<keyword evidence="4" id="KW-1185">Reference proteome</keyword>
<dbReference type="EMBL" id="PJMW01000002">
    <property type="protein sequence ID" value="PKV81008.1"/>
    <property type="molecule type" value="Genomic_DNA"/>
</dbReference>
<dbReference type="AlphaFoldDB" id="A0A2N3VH92"/>
<evidence type="ECO:0000313" key="4">
    <source>
        <dbReference type="Proteomes" id="UP000233766"/>
    </source>
</evidence>
<feature type="signal peptide" evidence="2">
    <location>
        <begin position="1"/>
        <end position="37"/>
    </location>
</feature>
<evidence type="ECO:0000256" key="1">
    <source>
        <dbReference type="SAM" id="MobiDB-lite"/>
    </source>
</evidence>
<feature type="compositionally biased region" description="Low complexity" evidence="1">
    <location>
        <begin position="38"/>
        <end position="50"/>
    </location>
</feature>
<proteinExistence type="predicted"/>
<dbReference type="Proteomes" id="UP000233766">
    <property type="component" value="Unassembled WGS sequence"/>
</dbReference>
<feature type="compositionally biased region" description="Basic and acidic residues" evidence="1">
    <location>
        <begin position="64"/>
        <end position="89"/>
    </location>
</feature>
<feature type="region of interest" description="Disordered" evidence="1">
    <location>
        <begin position="38"/>
        <end position="99"/>
    </location>
</feature>
<name>A0A2N3VH92_9NOCA</name>
<sequence length="99" mass="10231">MNTAISMPTRSRPTARLLAATCFAAAATLLTAGQAFAAPASAGADRAGGADNRDSSWHGNYRAENGHHDNGSAQSHGHDRPDAGRRDGDLCVPRCTGSR</sequence>
<keyword evidence="2" id="KW-0732">Signal</keyword>
<gene>
    <name evidence="3" type="ORF">ATK86_5452</name>
</gene>
<accession>A0A2N3VH92</accession>
<protein>
    <submittedName>
        <fullName evidence="3">Uncharacterized protein</fullName>
    </submittedName>
</protein>
<organism evidence="3 4">
    <name type="scientific">Nocardia fluminea</name>
    <dbReference type="NCBI Taxonomy" id="134984"/>
    <lineage>
        <taxon>Bacteria</taxon>
        <taxon>Bacillati</taxon>
        <taxon>Actinomycetota</taxon>
        <taxon>Actinomycetes</taxon>
        <taxon>Mycobacteriales</taxon>
        <taxon>Nocardiaceae</taxon>
        <taxon>Nocardia</taxon>
    </lineage>
</organism>
<feature type="chain" id="PRO_5014924053" evidence="2">
    <location>
        <begin position="38"/>
        <end position="99"/>
    </location>
</feature>
<evidence type="ECO:0000313" key="3">
    <source>
        <dbReference type="EMBL" id="PKV81008.1"/>
    </source>
</evidence>
<comment type="caution">
    <text evidence="3">The sequence shown here is derived from an EMBL/GenBank/DDBJ whole genome shotgun (WGS) entry which is preliminary data.</text>
</comment>
<reference evidence="3 4" key="1">
    <citation type="submission" date="2017-12" db="EMBL/GenBank/DDBJ databases">
        <title>Sequencing the genomes of 1000 Actinobacteria strains.</title>
        <authorList>
            <person name="Klenk H.-P."/>
        </authorList>
    </citation>
    <scope>NUCLEOTIDE SEQUENCE [LARGE SCALE GENOMIC DNA]</scope>
    <source>
        <strain evidence="3 4">DSM 44489</strain>
    </source>
</reference>
<evidence type="ECO:0000256" key="2">
    <source>
        <dbReference type="SAM" id="SignalP"/>
    </source>
</evidence>